<evidence type="ECO:0000313" key="3">
    <source>
        <dbReference type="Proteomes" id="UP001596226"/>
    </source>
</evidence>
<dbReference type="PANTHER" id="PTHR47691">
    <property type="entry name" value="REGULATOR-RELATED"/>
    <property type="match status" value="1"/>
</dbReference>
<proteinExistence type="predicted"/>
<sequence>MTGGIGRVVLAYAPDDAVHVDAVRDLWILLRARGLDARLLSTPAELAAADLASAGAVVLIGSPLYREIAATNDPGTADPALWQAARAIRDMVGGDEKSGAAVLPVLLPGATRDDLPAFLPGHAGPLHQVRTMSERGVDALVEALRQRCGTMGSAARHELRLAVRVEQGRLLSTATLAGTLLCDRDEPLPFGRDEVWALLDLPNAEARLAQLGQRLSAALFDADSLDQLTTLVTTADDGTVLDVVVTADGPAHELPFEMIRLLDQRVLATVRGVRFTRTVTGVRELAAPPTPGPMKILVAVGAPTHTENPALDIEAEMQAIVNVVGELGQIEVTILEVAGPQEIAEALRRDAYHVLHLSAHGSPYGVELEDREGNAVDVQAEDLVRALRRGGRPLPLIVLSSCGGAADADTGLATTLLRHGADRVIAMQTTVTDAYATRLLTSVYRALAEDNTSVAAALAMARSELFDEAVGARTPNRPEYAVPTLFASSDGPLWDSAAQPVPLSNPTELPTGVGVREMLLGDLVGRRAELRIVTQILRDEIASAGQPGLVNGIVLTGAAGIGKTALAGRAVNRLRDDLDDPWSIVVHGGAWNPPELIAAVAATPAGAAIGDPGNQTAALTAVTEALRTDRLLLVFDDFEQNLTVGGDDFLDAGFAEVFDDLCRAAERGKILVTSRYPVPVEVPLARLEVPPLSDAELRRMLLRLPGLRELSFDDRESVVQAVGGHPRLVEFADALLSGAGEARLPEVTERLHRLAEQERLDLLRSAANGPDAAEAARQAITLGTRDMLLAELLELLSPAEHEALLQAAVLRIPLALSGDDLAFALHEREPTEQEVAAASAHLHRLHGLTLVLRDDDGVLVEPWLREALAPLQGEARIDRHRRAAAVCQRIIEAERAGFETLTEGVHHLRVAGRFDDLAVLAQTLLPNLGGELTVAAFLGEVTLGFPVEHPAYLDFAGGERDALEAIGSTVAAAAKGQEILDLLAGLAEARPGDTQVQIELSAALDSQGRLTRRLGRVDEARGHYARALAIDLRLSQADPDDLRYQRNVGLSYQKVAQLALDVAEVDQAREAAQESLRIHQHLVDADPEQPILRRDLGICLATLAAVCRAEDPAAAQQLLEQALSIWRDLVEETPEDQDLQDNLFDAVSALADIVGASGADAERFQQLSTEAAAIVEALATAAPDNVAYQRKLLAAYWRLGDMDLGVGDLACAQQHVVAGMSLAQRLADTDEDSADAQRDLATAFRRTADFAIANGQPEEVRGNLERSLEIVQGLVHRSPRNGGFHRDLAAACQTLGDWVRDNDDDPILARTLFKQALASCRRRATLDPEDLGAWLGQAAAHERLAELDRAAGHLGRARRHWREAVTLAQEAYAGSPTEEHRAVVAHYEEQFQS</sequence>
<dbReference type="Proteomes" id="UP001596226">
    <property type="component" value="Unassembled WGS sequence"/>
</dbReference>
<dbReference type="PANTHER" id="PTHR47691:SF3">
    <property type="entry name" value="HTH-TYPE TRANSCRIPTIONAL REGULATOR RV0890C-RELATED"/>
    <property type="match status" value="1"/>
</dbReference>
<dbReference type="SUPFAM" id="SSF48452">
    <property type="entry name" value="TPR-like"/>
    <property type="match status" value="1"/>
</dbReference>
<evidence type="ECO:0000259" key="1">
    <source>
        <dbReference type="Pfam" id="PF12770"/>
    </source>
</evidence>
<feature type="domain" description="CHAT" evidence="1">
    <location>
        <begin position="212"/>
        <end position="467"/>
    </location>
</feature>
<dbReference type="EMBL" id="JBHSQS010000003">
    <property type="protein sequence ID" value="MFC5922999.1"/>
    <property type="molecule type" value="Genomic_DNA"/>
</dbReference>
<keyword evidence="3" id="KW-1185">Reference proteome</keyword>
<accession>A0ABW1H000</accession>
<dbReference type="Gene3D" id="3.40.50.300">
    <property type="entry name" value="P-loop containing nucleotide triphosphate hydrolases"/>
    <property type="match status" value="1"/>
</dbReference>
<dbReference type="InterPro" id="IPR027417">
    <property type="entry name" value="P-loop_NTPase"/>
</dbReference>
<reference evidence="3" key="1">
    <citation type="journal article" date="2019" name="Int. J. Syst. Evol. Microbiol.">
        <title>The Global Catalogue of Microorganisms (GCM) 10K type strain sequencing project: providing services to taxonomists for standard genome sequencing and annotation.</title>
        <authorList>
            <consortium name="The Broad Institute Genomics Platform"/>
            <consortium name="The Broad Institute Genome Sequencing Center for Infectious Disease"/>
            <person name="Wu L."/>
            <person name="Ma J."/>
        </authorList>
    </citation>
    <scope>NUCLEOTIDE SEQUENCE [LARGE SCALE GENOMIC DNA]</scope>
    <source>
        <strain evidence="3">CGMCC 4.7144</strain>
    </source>
</reference>
<name>A0ABW1H000_9ACTN</name>
<evidence type="ECO:0000313" key="2">
    <source>
        <dbReference type="EMBL" id="MFC5922999.1"/>
    </source>
</evidence>
<organism evidence="2 3">
    <name type="scientific">Micromonospora vulcania</name>
    <dbReference type="NCBI Taxonomy" id="1441873"/>
    <lineage>
        <taxon>Bacteria</taxon>
        <taxon>Bacillati</taxon>
        <taxon>Actinomycetota</taxon>
        <taxon>Actinomycetes</taxon>
        <taxon>Micromonosporales</taxon>
        <taxon>Micromonosporaceae</taxon>
        <taxon>Micromonospora</taxon>
    </lineage>
</organism>
<dbReference type="Pfam" id="PF12770">
    <property type="entry name" value="CHAT"/>
    <property type="match status" value="1"/>
</dbReference>
<dbReference type="InterPro" id="IPR011990">
    <property type="entry name" value="TPR-like_helical_dom_sf"/>
</dbReference>
<gene>
    <name evidence="2" type="ORF">ACFQGL_06540</name>
</gene>
<dbReference type="Gene3D" id="1.25.40.10">
    <property type="entry name" value="Tetratricopeptide repeat domain"/>
    <property type="match status" value="2"/>
</dbReference>
<dbReference type="RefSeq" id="WP_377506876.1">
    <property type="nucleotide sequence ID" value="NZ_JBHSQS010000003.1"/>
</dbReference>
<protein>
    <submittedName>
        <fullName evidence="2">CHAT domain-containing protein</fullName>
    </submittedName>
</protein>
<dbReference type="SUPFAM" id="SSF52540">
    <property type="entry name" value="P-loop containing nucleoside triphosphate hydrolases"/>
    <property type="match status" value="1"/>
</dbReference>
<comment type="caution">
    <text evidence="2">The sequence shown here is derived from an EMBL/GenBank/DDBJ whole genome shotgun (WGS) entry which is preliminary data.</text>
</comment>
<dbReference type="InterPro" id="IPR024983">
    <property type="entry name" value="CHAT_dom"/>
</dbReference>